<proteinExistence type="predicted"/>
<name>A0ACC1QH24_9HYPO</name>
<organism evidence="1 2">
    <name type="scientific">Lecanicillium saksenae</name>
    <dbReference type="NCBI Taxonomy" id="468837"/>
    <lineage>
        <taxon>Eukaryota</taxon>
        <taxon>Fungi</taxon>
        <taxon>Dikarya</taxon>
        <taxon>Ascomycota</taxon>
        <taxon>Pezizomycotina</taxon>
        <taxon>Sordariomycetes</taxon>
        <taxon>Hypocreomycetidae</taxon>
        <taxon>Hypocreales</taxon>
        <taxon>Cordycipitaceae</taxon>
        <taxon>Lecanicillium</taxon>
    </lineage>
</organism>
<evidence type="ECO:0000313" key="1">
    <source>
        <dbReference type="EMBL" id="KAJ3476395.1"/>
    </source>
</evidence>
<accession>A0ACC1QH24</accession>
<sequence length="163" mass="17747">MTISVRKSVAADIPAMAALDVAGYGNSPFRLAMFPPERRVQAGDGDALRVVHARATRALDSPTAHYVVAVEGEGSPEEVIVGMAIWGDDSKEKKEKKENKPSGPPPGLPSYLGYEEVMAANKEITTMLEEQQMLDAKTRNNMWSMSSSSSSFDCWHISSKETN</sequence>
<comment type="caution">
    <text evidence="1">The sequence shown here is derived from an EMBL/GenBank/DDBJ whole genome shotgun (WGS) entry which is preliminary data.</text>
</comment>
<gene>
    <name evidence="1" type="ORF">NLG97_g9146</name>
</gene>
<reference evidence="1" key="1">
    <citation type="submission" date="2022-07" db="EMBL/GenBank/DDBJ databases">
        <title>Genome Sequence of Lecanicillium saksenae.</title>
        <authorList>
            <person name="Buettner E."/>
        </authorList>
    </citation>
    <scope>NUCLEOTIDE SEQUENCE</scope>
    <source>
        <strain evidence="1">VT-O1</strain>
    </source>
</reference>
<evidence type="ECO:0000313" key="2">
    <source>
        <dbReference type="Proteomes" id="UP001148737"/>
    </source>
</evidence>
<protein>
    <submittedName>
        <fullName evidence="1">Uncharacterized protein</fullName>
    </submittedName>
</protein>
<dbReference type="Proteomes" id="UP001148737">
    <property type="component" value="Unassembled WGS sequence"/>
</dbReference>
<keyword evidence="2" id="KW-1185">Reference proteome</keyword>
<dbReference type="EMBL" id="JANAKD010001803">
    <property type="protein sequence ID" value="KAJ3476395.1"/>
    <property type="molecule type" value="Genomic_DNA"/>
</dbReference>